<dbReference type="PROSITE" id="PS51257">
    <property type="entry name" value="PROKAR_LIPOPROTEIN"/>
    <property type="match status" value="1"/>
</dbReference>
<dbReference type="EMBL" id="JAQQXT010000004">
    <property type="protein sequence ID" value="MDC8771758.1"/>
    <property type="molecule type" value="Genomic_DNA"/>
</dbReference>
<reference evidence="1 2" key="1">
    <citation type="submission" date="2022-10" db="EMBL/GenBank/DDBJ databases">
        <title>Paucibacter sp. hw1 Genome sequencing.</title>
        <authorList>
            <person name="Park S."/>
        </authorList>
    </citation>
    <scope>NUCLEOTIDE SEQUENCE [LARGE SCALE GENOMIC DNA]</scope>
    <source>
        <strain evidence="2">hw1</strain>
    </source>
</reference>
<comment type="caution">
    <text evidence="1">The sequence shown here is derived from an EMBL/GenBank/DDBJ whole genome shotgun (WGS) entry which is preliminary data.</text>
</comment>
<sequence length="100" mass="10734">MFRIFSALILSLLLAACGDSSPGPLAGTWQAAGAMPLKISFRDGETESMGLIEKVSYKTEGKSVLVTYKDGLMKGTAVRFELVNPTTAKAMNLTYRKVGN</sequence>
<gene>
    <name evidence="1" type="ORF">PRZ03_09275</name>
</gene>
<evidence type="ECO:0008006" key="3">
    <source>
        <dbReference type="Google" id="ProtNLM"/>
    </source>
</evidence>
<evidence type="ECO:0000313" key="1">
    <source>
        <dbReference type="EMBL" id="MDC8771758.1"/>
    </source>
</evidence>
<dbReference type="RefSeq" id="WP_273600043.1">
    <property type="nucleotide sequence ID" value="NZ_JAQQXT010000004.1"/>
</dbReference>
<accession>A0ABT5KD11</accession>
<proteinExistence type="predicted"/>
<dbReference type="Proteomes" id="UP001221189">
    <property type="component" value="Unassembled WGS sequence"/>
</dbReference>
<evidence type="ECO:0000313" key="2">
    <source>
        <dbReference type="Proteomes" id="UP001221189"/>
    </source>
</evidence>
<protein>
    <recommendedName>
        <fullName evidence="3">Lipocalin-like domain-containing protein</fullName>
    </recommendedName>
</protein>
<keyword evidence="2" id="KW-1185">Reference proteome</keyword>
<organism evidence="1 2">
    <name type="scientific">Roseateles albus</name>
    <dbReference type="NCBI Taxonomy" id="2987525"/>
    <lineage>
        <taxon>Bacteria</taxon>
        <taxon>Pseudomonadati</taxon>
        <taxon>Pseudomonadota</taxon>
        <taxon>Betaproteobacteria</taxon>
        <taxon>Burkholderiales</taxon>
        <taxon>Sphaerotilaceae</taxon>
        <taxon>Roseateles</taxon>
    </lineage>
</organism>
<name>A0ABT5KD11_9BURK</name>